<evidence type="ECO:0000259" key="5">
    <source>
        <dbReference type="PROSITE" id="PS50966"/>
    </source>
</evidence>
<evidence type="ECO:0000256" key="2">
    <source>
        <dbReference type="ARBA" id="ARBA00022771"/>
    </source>
</evidence>
<evidence type="ECO:0000313" key="7">
    <source>
        <dbReference type="Proteomes" id="UP000289738"/>
    </source>
</evidence>
<organism evidence="6 7">
    <name type="scientific">Arachis hypogaea</name>
    <name type="common">Peanut</name>
    <dbReference type="NCBI Taxonomy" id="3818"/>
    <lineage>
        <taxon>Eukaryota</taxon>
        <taxon>Viridiplantae</taxon>
        <taxon>Streptophyta</taxon>
        <taxon>Embryophyta</taxon>
        <taxon>Tracheophyta</taxon>
        <taxon>Spermatophyta</taxon>
        <taxon>Magnoliopsida</taxon>
        <taxon>eudicotyledons</taxon>
        <taxon>Gunneridae</taxon>
        <taxon>Pentapetalae</taxon>
        <taxon>rosids</taxon>
        <taxon>fabids</taxon>
        <taxon>Fabales</taxon>
        <taxon>Fabaceae</taxon>
        <taxon>Papilionoideae</taxon>
        <taxon>50 kb inversion clade</taxon>
        <taxon>dalbergioids sensu lato</taxon>
        <taxon>Dalbergieae</taxon>
        <taxon>Pterocarpus clade</taxon>
        <taxon>Arachis</taxon>
    </lineage>
</organism>
<comment type="caution">
    <text evidence="6">The sequence shown here is derived from an EMBL/GenBank/DDBJ whole genome shotgun (WGS) entry which is preliminary data.</text>
</comment>
<dbReference type="EMBL" id="SDMP01000003">
    <property type="protein sequence ID" value="RYR67470.1"/>
    <property type="molecule type" value="Genomic_DNA"/>
</dbReference>
<reference evidence="6 7" key="1">
    <citation type="submission" date="2019-01" db="EMBL/GenBank/DDBJ databases">
        <title>Sequencing of cultivated peanut Arachis hypogaea provides insights into genome evolution and oil improvement.</title>
        <authorList>
            <person name="Chen X."/>
        </authorList>
    </citation>
    <scope>NUCLEOTIDE SEQUENCE [LARGE SCALE GENOMIC DNA]</scope>
    <source>
        <strain evidence="7">cv. Fuhuasheng</strain>
        <tissue evidence="6">Leaves</tissue>
    </source>
</reference>
<dbReference type="SMART" id="SM00575">
    <property type="entry name" value="ZnF_PMZ"/>
    <property type="match status" value="1"/>
</dbReference>
<dbReference type="InterPro" id="IPR007527">
    <property type="entry name" value="Znf_SWIM"/>
</dbReference>
<dbReference type="Proteomes" id="UP000289738">
    <property type="component" value="Chromosome A03"/>
</dbReference>
<gene>
    <name evidence="6" type="ORF">Ahy_A03g013849</name>
</gene>
<dbReference type="Pfam" id="PF04434">
    <property type="entry name" value="SWIM"/>
    <property type="match status" value="1"/>
</dbReference>
<keyword evidence="7" id="KW-1185">Reference proteome</keyword>
<protein>
    <recommendedName>
        <fullName evidence="5">SWIM-type domain-containing protein</fullName>
    </recommendedName>
</protein>
<dbReference type="AlphaFoldDB" id="A0A445DWB6"/>
<keyword evidence="1" id="KW-0479">Metal-binding</keyword>
<dbReference type="InterPro" id="IPR006564">
    <property type="entry name" value="Znf_PMZ"/>
</dbReference>
<dbReference type="GO" id="GO:0008270">
    <property type="term" value="F:zinc ion binding"/>
    <property type="evidence" value="ECO:0007669"/>
    <property type="project" value="UniProtKB-KW"/>
</dbReference>
<name>A0A445DWB6_ARAHY</name>
<feature type="domain" description="SWIM-type" evidence="5">
    <location>
        <begin position="115"/>
        <end position="151"/>
    </location>
</feature>
<accession>A0A445DWB6</accession>
<keyword evidence="3" id="KW-0862">Zinc</keyword>
<evidence type="ECO:0000256" key="1">
    <source>
        <dbReference type="ARBA" id="ARBA00022723"/>
    </source>
</evidence>
<sequence>MTFNMLEDAAKFYKDYSKTAERRDENLKYLRPRRQTPQLNLYTHIEGHWCLYHFKGRVASFTSIMVLGTSTGSQGTPRTIQREGELHNKIKTHFALGYTVYEVVEQISNSTFNKFAVAYDSLAAKVKCQCLLFESRGILCRHSLSASSFERVNKVSP</sequence>
<keyword evidence="2 4" id="KW-0863">Zinc-finger</keyword>
<evidence type="ECO:0000256" key="3">
    <source>
        <dbReference type="ARBA" id="ARBA00022833"/>
    </source>
</evidence>
<proteinExistence type="predicted"/>
<evidence type="ECO:0000313" key="6">
    <source>
        <dbReference type="EMBL" id="RYR67470.1"/>
    </source>
</evidence>
<dbReference type="PROSITE" id="PS50966">
    <property type="entry name" value="ZF_SWIM"/>
    <property type="match status" value="1"/>
</dbReference>
<evidence type="ECO:0000256" key="4">
    <source>
        <dbReference type="PROSITE-ProRule" id="PRU00325"/>
    </source>
</evidence>